<evidence type="ECO:0000256" key="2">
    <source>
        <dbReference type="ARBA" id="ARBA00022737"/>
    </source>
</evidence>
<sequence>MRFGASVSLLLVFLPFLRADDPVTCASVIKLANNNEGVRLHSHDVKYGSGSGQQSITAVKNSDDVNSHWQIFPALNEECNRGEPIKCGQKIRLKHLSTGCFLHSHHFHAPLTKYHQEVSCFGGESDSDTGDNWKVECDGEEWTEEEAIQLKHVDTKVYLAVSGQQFGRPINGQREVAGTEGKTNGGYWKAAEGIYMGASDKSEH</sequence>
<dbReference type="AlphaFoldDB" id="A0A2A2KER9"/>
<evidence type="ECO:0000256" key="1">
    <source>
        <dbReference type="ARBA" id="ARBA00022729"/>
    </source>
</evidence>
<dbReference type="InterPro" id="IPR016093">
    <property type="entry name" value="MIR_motif"/>
</dbReference>
<accession>A0A2A2KER9</accession>
<evidence type="ECO:0000259" key="4">
    <source>
        <dbReference type="PROSITE" id="PS50919"/>
    </source>
</evidence>
<dbReference type="InterPro" id="IPR036300">
    <property type="entry name" value="MIR_dom_sf"/>
</dbReference>
<proteinExistence type="predicted"/>
<dbReference type="OrthoDB" id="5588846at2759"/>
<evidence type="ECO:0000256" key="3">
    <source>
        <dbReference type="SAM" id="SignalP"/>
    </source>
</evidence>
<dbReference type="Proteomes" id="UP000218231">
    <property type="component" value="Unassembled WGS sequence"/>
</dbReference>
<feature type="domain" description="MIR" evidence="4">
    <location>
        <begin position="139"/>
        <end position="193"/>
    </location>
</feature>
<dbReference type="PANTHER" id="PTHR46809:SF2">
    <property type="entry name" value="GH21273P"/>
    <property type="match status" value="1"/>
</dbReference>
<evidence type="ECO:0000313" key="6">
    <source>
        <dbReference type="Proteomes" id="UP000218231"/>
    </source>
</evidence>
<dbReference type="PROSITE" id="PS50919">
    <property type="entry name" value="MIR"/>
    <property type="match status" value="3"/>
</dbReference>
<feature type="chain" id="PRO_5012403784" description="MIR domain-containing protein" evidence="3">
    <location>
        <begin position="20"/>
        <end position="204"/>
    </location>
</feature>
<comment type="caution">
    <text evidence="5">The sequence shown here is derived from an EMBL/GenBank/DDBJ whole genome shotgun (WGS) entry which is preliminary data.</text>
</comment>
<keyword evidence="6" id="KW-1185">Reference proteome</keyword>
<feature type="signal peptide" evidence="3">
    <location>
        <begin position="1"/>
        <end position="19"/>
    </location>
</feature>
<name>A0A2A2KER9_9BILA</name>
<keyword evidence="1 3" id="KW-0732">Signal</keyword>
<dbReference type="Gene3D" id="2.80.10.50">
    <property type="match status" value="1"/>
</dbReference>
<feature type="domain" description="MIR" evidence="4">
    <location>
        <begin position="20"/>
        <end position="74"/>
    </location>
</feature>
<organism evidence="5 6">
    <name type="scientific">Diploscapter pachys</name>
    <dbReference type="NCBI Taxonomy" id="2018661"/>
    <lineage>
        <taxon>Eukaryota</taxon>
        <taxon>Metazoa</taxon>
        <taxon>Ecdysozoa</taxon>
        <taxon>Nematoda</taxon>
        <taxon>Chromadorea</taxon>
        <taxon>Rhabditida</taxon>
        <taxon>Rhabditina</taxon>
        <taxon>Rhabditomorpha</taxon>
        <taxon>Rhabditoidea</taxon>
        <taxon>Rhabditidae</taxon>
        <taxon>Diploscapter</taxon>
    </lineage>
</organism>
<dbReference type="PANTHER" id="PTHR46809">
    <property type="entry name" value="STROMAL CELL-DERIVED FACTOR 2-LIKE PROTEIN"/>
    <property type="match status" value="1"/>
</dbReference>
<dbReference type="SMART" id="SM00472">
    <property type="entry name" value="MIR"/>
    <property type="match status" value="3"/>
</dbReference>
<dbReference type="Pfam" id="PF02815">
    <property type="entry name" value="MIR"/>
    <property type="match status" value="1"/>
</dbReference>
<keyword evidence="2" id="KW-0677">Repeat</keyword>
<evidence type="ECO:0000313" key="5">
    <source>
        <dbReference type="EMBL" id="PAV72407.1"/>
    </source>
</evidence>
<protein>
    <recommendedName>
        <fullName evidence="4">MIR domain-containing protein</fullName>
    </recommendedName>
</protein>
<dbReference type="STRING" id="2018661.A0A2A2KER9"/>
<reference evidence="5 6" key="1">
    <citation type="journal article" date="2017" name="Curr. Biol.">
        <title>Genome architecture and evolution of a unichromosomal asexual nematode.</title>
        <authorList>
            <person name="Fradin H."/>
            <person name="Zegar C."/>
            <person name="Gutwein M."/>
            <person name="Lucas J."/>
            <person name="Kovtun M."/>
            <person name="Corcoran D."/>
            <person name="Baugh L.R."/>
            <person name="Kiontke K."/>
            <person name="Gunsalus K."/>
            <person name="Fitch D.H."/>
            <person name="Piano F."/>
        </authorList>
    </citation>
    <scope>NUCLEOTIDE SEQUENCE [LARGE SCALE GENOMIC DNA]</scope>
    <source>
        <strain evidence="5">PF1309</strain>
    </source>
</reference>
<dbReference type="SUPFAM" id="SSF82109">
    <property type="entry name" value="MIR domain"/>
    <property type="match status" value="1"/>
</dbReference>
<feature type="domain" description="MIR" evidence="4">
    <location>
        <begin position="82"/>
        <end position="138"/>
    </location>
</feature>
<dbReference type="EMBL" id="LIAE01008798">
    <property type="protein sequence ID" value="PAV72407.1"/>
    <property type="molecule type" value="Genomic_DNA"/>
</dbReference>
<gene>
    <name evidence="5" type="ORF">WR25_11227</name>
</gene>